<dbReference type="GeneID" id="86060630"/>
<dbReference type="RefSeq" id="WP_110322177.1">
    <property type="nucleotide sequence ID" value="NZ_JAQETU010000026.1"/>
</dbReference>
<evidence type="ECO:0000313" key="1">
    <source>
        <dbReference type="EMBL" id="PXX55065.1"/>
    </source>
</evidence>
<dbReference type="InterPro" id="IPR035895">
    <property type="entry name" value="HPr-like_sf"/>
</dbReference>
<protein>
    <recommendedName>
        <fullName evidence="3">PTS HPr component family protein</fullName>
    </recommendedName>
</protein>
<keyword evidence="2" id="KW-1185">Reference proteome</keyword>
<dbReference type="AlphaFoldDB" id="A0A2V3Y8C0"/>
<gene>
    <name evidence="1" type="ORF">DFR60_103116</name>
</gene>
<dbReference type="EMBL" id="QJKD01000003">
    <property type="protein sequence ID" value="PXX55065.1"/>
    <property type="molecule type" value="Genomic_DNA"/>
</dbReference>
<name>A0A2V3Y8C0_9FIRM</name>
<accession>A0A2V3Y8C0</accession>
<dbReference type="SUPFAM" id="SSF55594">
    <property type="entry name" value="HPr-like"/>
    <property type="match status" value="1"/>
</dbReference>
<proteinExistence type="predicted"/>
<comment type="caution">
    <text evidence="1">The sequence shown here is derived from an EMBL/GenBank/DDBJ whole genome shotgun (WGS) entry which is preliminary data.</text>
</comment>
<dbReference type="Proteomes" id="UP000248057">
    <property type="component" value="Unassembled WGS sequence"/>
</dbReference>
<organism evidence="1 2">
    <name type="scientific">Hungatella effluvii</name>
    <dbReference type="NCBI Taxonomy" id="1096246"/>
    <lineage>
        <taxon>Bacteria</taxon>
        <taxon>Bacillati</taxon>
        <taxon>Bacillota</taxon>
        <taxon>Clostridia</taxon>
        <taxon>Lachnospirales</taxon>
        <taxon>Lachnospiraceae</taxon>
        <taxon>Hungatella</taxon>
    </lineage>
</organism>
<evidence type="ECO:0008006" key="3">
    <source>
        <dbReference type="Google" id="ProtNLM"/>
    </source>
</evidence>
<sequence length="76" mass="8589">MGEVKVVFQSVDEVMDYLKALEGYSGDLDLQCDHMIVDGKSLLGILSLGVNRLLNLQIYSDNYEELIKKIEFCCRG</sequence>
<reference evidence="1 2" key="1">
    <citation type="submission" date="2018-05" db="EMBL/GenBank/DDBJ databases">
        <title>Genomic Encyclopedia of Type Strains, Phase IV (KMG-IV): sequencing the most valuable type-strain genomes for metagenomic binning, comparative biology and taxonomic classification.</title>
        <authorList>
            <person name="Goeker M."/>
        </authorList>
    </citation>
    <scope>NUCLEOTIDE SEQUENCE [LARGE SCALE GENOMIC DNA]</scope>
    <source>
        <strain evidence="1 2">DSM 24995</strain>
    </source>
</reference>
<evidence type="ECO:0000313" key="2">
    <source>
        <dbReference type="Proteomes" id="UP000248057"/>
    </source>
</evidence>